<evidence type="ECO:0000259" key="1">
    <source>
        <dbReference type="Pfam" id="PF02602"/>
    </source>
</evidence>
<name>A0A1I6M8K5_9SPHN</name>
<protein>
    <submittedName>
        <fullName evidence="2">Uroporphyrinogen-III synthase</fullName>
    </submittedName>
</protein>
<evidence type="ECO:0000313" key="3">
    <source>
        <dbReference type="Proteomes" id="UP000198824"/>
    </source>
</evidence>
<dbReference type="STRING" id="1166337.SAMN05192580_3664"/>
<dbReference type="GO" id="GO:0004852">
    <property type="term" value="F:uroporphyrinogen-III synthase activity"/>
    <property type="evidence" value="ECO:0007669"/>
    <property type="project" value="InterPro"/>
</dbReference>
<dbReference type="Gene3D" id="3.40.50.10090">
    <property type="match status" value="2"/>
</dbReference>
<sequence>MKLLVLRPEPGASATVARAHALGMAAEAHPLFAVRALDWSLPDESFDALLVTSANAMRHGGPLLRRLHALPLYAVGEATARAAREAGFGTIVAGEGDAAAILARAVADGQTKLLHLVGREHKAVEQAGVRIVRLPVYAAEETGTKVPEGEAIALVHSPRAARLLAARVTDPARLRLAAISPAAAAAAGPGWAASRIAAAPNDDALLAAAASLCEEERGERA</sequence>
<proteinExistence type="predicted"/>
<dbReference type="Proteomes" id="UP000198824">
    <property type="component" value="Unassembled WGS sequence"/>
</dbReference>
<feature type="domain" description="Tetrapyrrole biosynthesis uroporphyrinogen III synthase" evidence="1">
    <location>
        <begin position="15"/>
        <end position="206"/>
    </location>
</feature>
<reference evidence="2 3" key="1">
    <citation type="submission" date="2016-10" db="EMBL/GenBank/DDBJ databases">
        <authorList>
            <person name="de Groot N.N."/>
        </authorList>
    </citation>
    <scope>NUCLEOTIDE SEQUENCE [LARGE SCALE GENOMIC DNA]</scope>
    <source>
        <strain evidence="2 3">S5-249</strain>
    </source>
</reference>
<keyword evidence="3" id="KW-1185">Reference proteome</keyword>
<dbReference type="InterPro" id="IPR003754">
    <property type="entry name" value="4pyrrol_synth_uPrphyn_synth"/>
</dbReference>
<dbReference type="OrthoDB" id="7424801at2"/>
<organism evidence="2 3">
    <name type="scientific">Sphingomonas jatrophae</name>
    <dbReference type="NCBI Taxonomy" id="1166337"/>
    <lineage>
        <taxon>Bacteria</taxon>
        <taxon>Pseudomonadati</taxon>
        <taxon>Pseudomonadota</taxon>
        <taxon>Alphaproteobacteria</taxon>
        <taxon>Sphingomonadales</taxon>
        <taxon>Sphingomonadaceae</taxon>
        <taxon>Sphingomonas</taxon>
    </lineage>
</organism>
<dbReference type="GO" id="GO:0033014">
    <property type="term" value="P:tetrapyrrole biosynthetic process"/>
    <property type="evidence" value="ECO:0007669"/>
    <property type="project" value="InterPro"/>
</dbReference>
<dbReference type="InterPro" id="IPR036108">
    <property type="entry name" value="4pyrrol_syn_uPrphyn_synt_sf"/>
</dbReference>
<accession>A0A1I6M8K5</accession>
<dbReference type="AlphaFoldDB" id="A0A1I6M8K5"/>
<dbReference type="RefSeq" id="WP_093316869.1">
    <property type="nucleotide sequence ID" value="NZ_FOZG01000003.1"/>
</dbReference>
<gene>
    <name evidence="2" type="ORF">SAMN05192580_3664</name>
</gene>
<evidence type="ECO:0000313" key="2">
    <source>
        <dbReference type="EMBL" id="SFS11987.1"/>
    </source>
</evidence>
<dbReference type="SUPFAM" id="SSF69618">
    <property type="entry name" value="HemD-like"/>
    <property type="match status" value="1"/>
</dbReference>
<dbReference type="EMBL" id="FOZG01000003">
    <property type="protein sequence ID" value="SFS11987.1"/>
    <property type="molecule type" value="Genomic_DNA"/>
</dbReference>
<dbReference type="Pfam" id="PF02602">
    <property type="entry name" value="HEM4"/>
    <property type="match status" value="1"/>
</dbReference>